<dbReference type="InterPro" id="IPR036534">
    <property type="entry name" value="GAR_dom_sf"/>
</dbReference>
<protein>
    <recommendedName>
        <fullName evidence="5">GAR domain-containing protein</fullName>
    </recommendedName>
</protein>
<gene>
    <name evidence="6" type="ORF">Pcinc_025061</name>
</gene>
<feature type="compositionally biased region" description="Low complexity" evidence="4">
    <location>
        <begin position="226"/>
        <end position="236"/>
    </location>
</feature>
<feature type="compositionally biased region" description="Polar residues" evidence="4">
    <location>
        <begin position="104"/>
        <end position="127"/>
    </location>
</feature>
<evidence type="ECO:0000256" key="2">
    <source>
        <dbReference type="ARBA" id="ARBA00022490"/>
    </source>
</evidence>
<dbReference type="PANTHER" id="PTHR46756">
    <property type="entry name" value="TRANSGELIN"/>
    <property type="match status" value="1"/>
</dbReference>
<dbReference type="AlphaFoldDB" id="A0AAE1FA16"/>
<feature type="compositionally biased region" description="Pro residues" evidence="4">
    <location>
        <begin position="188"/>
        <end position="197"/>
    </location>
</feature>
<dbReference type="GO" id="GO:0008093">
    <property type="term" value="F:cytoskeletal anchor activity"/>
    <property type="evidence" value="ECO:0007669"/>
    <property type="project" value="TreeGrafter"/>
</dbReference>
<accession>A0AAE1FA16</accession>
<dbReference type="GO" id="GO:0008017">
    <property type="term" value="F:microtubule binding"/>
    <property type="evidence" value="ECO:0007669"/>
    <property type="project" value="InterPro"/>
</dbReference>
<dbReference type="EMBL" id="JAWQEG010002803">
    <property type="protein sequence ID" value="KAK3869645.1"/>
    <property type="molecule type" value="Genomic_DNA"/>
</dbReference>
<dbReference type="Gene3D" id="3.30.920.20">
    <property type="entry name" value="Gas2-like domain"/>
    <property type="match status" value="1"/>
</dbReference>
<organism evidence="6 7">
    <name type="scientific">Petrolisthes cinctipes</name>
    <name type="common">Flat porcelain crab</name>
    <dbReference type="NCBI Taxonomy" id="88211"/>
    <lineage>
        <taxon>Eukaryota</taxon>
        <taxon>Metazoa</taxon>
        <taxon>Ecdysozoa</taxon>
        <taxon>Arthropoda</taxon>
        <taxon>Crustacea</taxon>
        <taxon>Multicrustacea</taxon>
        <taxon>Malacostraca</taxon>
        <taxon>Eumalacostraca</taxon>
        <taxon>Eucarida</taxon>
        <taxon>Decapoda</taxon>
        <taxon>Pleocyemata</taxon>
        <taxon>Anomura</taxon>
        <taxon>Galatheoidea</taxon>
        <taxon>Porcellanidae</taxon>
        <taxon>Petrolisthes</taxon>
    </lineage>
</organism>
<keyword evidence="3" id="KW-0206">Cytoskeleton</keyword>
<dbReference type="SUPFAM" id="SSF143575">
    <property type="entry name" value="GAS2 domain-like"/>
    <property type="match status" value="1"/>
</dbReference>
<dbReference type="PRINTS" id="PR01217">
    <property type="entry name" value="PRICHEXTENSN"/>
</dbReference>
<dbReference type="SMART" id="SM00243">
    <property type="entry name" value="GAS2"/>
    <property type="match status" value="1"/>
</dbReference>
<dbReference type="PANTHER" id="PTHR46756:SF13">
    <property type="entry name" value="GROWTH ARREST-SPECIFIC PROTEIN 2"/>
    <property type="match status" value="1"/>
</dbReference>
<feature type="domain" description="GAR" evidence="5">
    <location>
        <begin position="324"/>
        <end position="429"/>
    </location>
</feature>
<dbReference type="PROSITE" id="PS51460">
    <property type="entry name" value="GAR"/>
    <property type="match status" value="1"/>
</dbReference>
<name>A0AAE1FA16_PETCI</name>
<feature type="compositionally biased region" description="Polar residues" evidence="4">
    <location>
        <begin position="163"/>
        <end position="173"/>
    </location>
</feature>
<evidence type="ECO:0000313" key="6">
    <source>
        <dbReference type="EMBL" id="KAK3869645.1"/>
    </source>
</evidence>
<reference evidence="6" key="1">
    <citation type="submission" date="2023-10" db="EMBL/GenBank/DDBJ databases">
        <title>Genome assemblies of two species of porcelain crab, Petrolisthes cinctipes and Petrolisthes manimaculis (Anomura: Porcellanidae).</title>
        <authorList>
            <person name="Angst P."/>
        </authorList>
    </citation>
    <scope>NUCLEOTIDE SEQUENCE</scope>
    <source>
        <strain evidence="6">PB745_01</strain>
        <tissue evidence="6">Gill</tissue>
    </source>
</reference>
<keyword evidence="7" id="KW-1185">Reference proteome</keyword>
<evidence type="ECO:0000259" key="5">
    <source>
        <dbReference type="PROSITE" id="PS51460"/>
    </source>
</evidence>
<sequence length="666" mass="71040">MCRVRFIERHKQVTIQLHIFEDVNNTLSHGSEGCSAVSAGGGTSGTGLVGPRTTWHHQIGAGDGRRGVVWQQHPFPGVALNWHPQGYQTGTIPTTWTLPLYGPTTITPDRSDSGYSNTSSPRGSTLTLHPAAPSPPAADHHSKLPRPLSAPGHLPLVPRLVLPNTSTHTQTEGTPAPSHTPKSTTPRPAKPIPPPKPASIRRAVSNLARRPTSIPTKSRGWSGAKTTPTTPVTTPTHSAKPRLPSARTPRSSGRSTPNTTPTTPTHCRRYISSLQQRTPAPTPPRPVSSRPTSKPPSRSPSICSRLQECYNTVQTETCSEAHRTDLDNKVLDIANQTRGFCGCKAVDCQKSHVKRVSDGKYDICGRNVYVRLDKASSHKTDRKIYKRTSKRNLLSPCDSHLLKGKHVMVRVGGGWDTLEHYLLRHDPKQVTVFNLKSAEPFLHIRAKYCSPTNSGASSHRGSPTHSRTSASRGPTSSGNSSSEGTPPPSHEPQVPISPPAVSSMPTTTEDVDAAAAAASEVPPRDYVVAKGDWREASFIPFSANGTDGGESCISAGDDIADSVTSQPNSEDNSSPTQFLRPIVNSSTFCIEDHNCNPGESMILHDGSDSKGLSSAYSNSSGSASTSPKITPPASPSTFSTPACLSSLNTYGSSTTLGTPIPPDDDL</sequence>
<proteinExistence type="predicted"/>
<feature type="region of interest" description="Disordered" evidence="4">
    <location>
        <begin position="98"/>
        <end position="302"/>
    </location>
</feature>
<feature type="compositionally biased region" description="Polar residues" evidence="4">
    <location>
        <begin position="452"/>
        <end position="468"/>
    </location>
</feature>
<feature type="compositionally biased region" description="Low complexity" evidence="4">
    <location>
        <begin position="244"/>
        <end position="265"/>
    </location>
</feature>
<feature type="region of interest" description="Disordered" evidence="4">
    <location>
        <begin position="600"/>
        <end position="641"/>
    </location>
</feature>
<comment type="caution">
    <text evidence="6">The sequence shown here is derived from an EMBL/GenBank/DDBJ whole genome shotgun (WGS) entry which is preliminary data.</text>
</comment>
<feature type="compositionally biased region" description="Pro residues" evidence="4">
    <location>
        <begin position="485"/>
        <end position="498"/>
    </location>
</feature>
<dbReference type="GO" id="GO:0005884">
    <property type="term" value="C:actin filament"/>
    <property type="evidence" value="ECO:0007669"/>
    <property type="project" value="TreeGrafter"/>
</dbReference>
<dbReference type="GO" id="GO:0051015">
    <property type="term" value="F:actin filament binding"/>
    <property type="evidence" value="ECO:0007669"/>
    <property type="project" value="TreeGrafter"/>
</dbReference>
<dbReference type="Proteomes" id="UP001286313">
    <property type="component" value="Unassembled WGS sequence"/>
</dbReference>
<evidence type="ECO:0000256" key="1">
    <source>
        <dbReference type="ARBA" id="ARBA00004245"/>
    </source>
</evidence>
<evidence type="ECO:0000256" key="3">
    <source>
        <dbReference type="ARBA" id="ARBA00023212"/>
    </source>
</evidence>
<keyword evidence="2" id="KW-0963">Cytoplasm</keyword>
<evidence type="ECO:0000256" key="4">
    <source>
        <dbReference type="SAM" id="MobiDB-lite"/>
    </source>
</evidence>
<feature type="compositionally biased region" description="Low complexity" evidence="4">
    <location>
        <begin position="469"/>
        <end position="484"/>
    </location>
</feature>
<dbReference type="Pfam" id="PF02187">
    <property type="entry name" value="GAS2"/>
    <property type="match status" value="1"/>
</dbReference>
<dbReference type="GO" id="GO:0051764">
    <property type="term" value="P:actin crosslink formation"/>
    <property type="evidence" value="ECO:0007669"/>
    <property type="project" value="TreeGrafter"/>
</dbReference>
<feature type="compositionally biased region" description="Low complexity" evidence="4">
    <location>
        <begin position="609"/>
        <end position="626"/>
    </location>
</feature>
<evidence type="ECO:0000313" key="7">
    <source>
        <dbReference type="Proteomes" id="UP001286313"/>
    </source>
</evidence>
<comment type="subcellular location">
    <subcellularLocation>
        <location evidence="1">Cytoplasm</location>
        <location evidence="1">Cytoskeleton</location>
    </subcellularLocation>
</comment>
<feature type="region of interest" description="Disordered" evidence="4">
    <location>
        <begin position="452"/>
        <end position="520"/>
    </location>
</feature>
<dbReference type="InterPro" id="IPR003108">
    <property type="entry name" value="GAR_dom"/>
</dbReference>